<organism evidence="1 2">
    <name type="scientific">Phytophthora cactorum</name>
    <dbReference type="NCBI Taxonomy" id="29920"/>
    <lineage>
        <taxon>Eukaryota</taxon>
        <taxon>Sar</taxon>
        <taxon>Stramenopiles</taxon>
        <taxon>Oomycota</taxon>
        <taxon>Peronosporomycetes</taxon>
        <taxon>Peronosporales</taxon>
        <taxon>Peronosporaceae</taxon>
        <taxon>Phytophthora</taxon>
    </lineage>
</organism>
<dbReference type="Proteomes" id="UP000760860">
    <property type="component" value="Unassembled WGS sequence"/>
</dbReference>
<proteinExistence type="predicted"/>
<comment type="caution">
    <text evidence="1">The sequence shown here is derived from an EMBL/GenBank/DDBJ whole genome shotgun (WGS) entry which is preliminary data.</text>
</comment>
<evidence type="ECO:0000313" key="2">
    <source>
        <dbReference type="Proteomes" id="UP000760860"/>
    </source>
</evidence>
<sequence length="52" mass="5391">MSHVSRVQSVPSLVHLALGDASSNAAEVDGVGAALLSKTMKHAFQTPKFGLE</sequence>
<protein>
    <submittedName>
        <fullName evidence="1">Uncharacterized protein</fullName>
    </submittedName>
</protein>
<gene>
    <name evidence="1" type="ORF">PC129_g24417</name>
</gene>
<dbReference type="AlphaFoldDB" id="A0A8T1GYK0"/>
<name>A0A8T1GYK0_9STRA</name>
<evidence type="ECO:0000313" key="1">
    <source>
        <dbReference type="EMBL" id="KAG3198149.1"/>
    </source>
</evidence>
<reference evidence="1" key="1">
    <citation type="submission" date="2018-05" db="EMBL/GenBank/DDBJ databases">
        <title>Effector identification in a new, highly contiguous assembly of the strawberry crown rot pathogen Phytophthora cactorum.</title>
        <authorList>
            <person name="Armitage A.D."/>
            <person name="Nellist C.F."/>
            <person name="Bates H."/>
            <person name="Vickerstaff R.J."/>
            <person name="Harrison R.J."/>
        </authorList>
    </citation>
    <scope>NUCLEOTIDE SEQUENCE</scope>
    <source>
        <strain evidence="1">P421</strain>
    </source>
</reference>
<accession>A0A8T1GYK0</accession>
<dbReference type="EMBL" id="RCMV01003621">
    <property type="protein sequence ID" value="KAG3198149.1"/>
    <property type="molecule type" value="Genomic_DNA"/>
</dbReference>